<keyword evidence="2" id="KW-1185">Reference proteome</keyword>
<protein>
    <submittedName>
        <fullName evidence="1">Uncharacterized protein</fullName>
    </submittedName>
</protein>
<evidence type="ECO:0000313" key="1">
    <source>
        <dbReference type="EMBL" id="PON32919.1"/>
    </source>
</evidence>
<dbReference type="EMBL" id="JXTC01001062">
    <property type="protein sequence ID" value="PON32919.1"/>
    <property type="molecule type" value="Genomic_DNA"/>
</dbReference>
<dbReference type="InParanoid" id="A0A2P5A8S4"/>
<name>A0A2P5A8S4_TREOI</name>
<dbReference type="Proteomes" id="UP000237000">
    <property type="component" value="Unassembled WGS sequence"/>
</dbReference>
<proteinExistence type="predicted"/>
<dbReference type="AlphaFoldDB" id="A0A2P5A8S4"/>
<evidence type="ECO:0000313" key="2">
    <source>
        <dbReference type="Proteomes" id="UP000237000"/>
    </source>
</evidence>
<gene>
    <name evidence="1" type="ORF">TorRG33x02_355790</name>
</gene>
<comment type="caution">
    <text evidence="1">The sequence shown here is derived from an EMBL/GenBank/DDBJ whole genome shotgun (WGS) entry which is preliminary data.</text>
</comment>
<sequence>MNLTRIWGSDENVFVPRTDLEAGRGILEGKLKLRAQLQGLEVKNPKPAAATCAKFAHTLSLTLIFLPRVRPSSTHSLCLLPSTACVSSQPTCPLAPMGTSSQTFADHPCHWILCVELDRRPLKNSPLPPFFAIFGQISPHRR</sequence>
<organism evidence="1 2">
    <name type="scientific">Trema orientale</name>
    <name type="common">Charcoal tree</name>
    <name type="synonym">Celtis orientalis</name>
    <dbReference type="NCBI Taxonomy" id="63057"/>
    <lineage>
        <taxon>Eukaryota</taxon>
        <taxon>Viridiplantae</taxon>
        <taxon>Streptophyta</taxon>
        <taxon>Embryophyta</taxon>
        <taxon>Tracheophyta</taxon>
        <taxon>Spermatophyta</taxon>
        <taxon>Magnoliopsida</taxon>
        <taxon>eudicotyledons</taxon>
        <taxon>Gunneridae</taxon>
        <taxon>Pentapetalae</taxon>
        <taxon>rosids</taxon>
        <taxon>fabids</taxon>
        <taxon>Rosales</taxon>
        <taxon>Cannabaceae</taxon>
        <taxon>Trema</taxon>
    </lineage>
</organism>
<accession>A0A2P5A8S4</accession>
<reference evidence="2" key="1">
    <citation type="submission" date="2016-06" db="EMBL/GenBank/DDBJ databases">
        <title>Parallel loss of symbiosis genes in relatives of nitrogen-fixing non-legume Parasponia.</title>
        <authorList>
            <person name="Van Velzen R."/>
            <person name="Holmer R."/>
            <person name="Bu F."/>
            <person name="Rutten L."/>
            <person name="Van Zeijl A."/>
            <person name="Liu W."/>
            <person name="Santuari L."/>
            <person name="Cao Q."/>
            <person name="Sharma T."/>
            <person name="Shen D."/>
            <person name="Roswanjaya Y."/>
            <person name="Wardhani T."/>
            <person name="Kalhor M.S."/>
            <person name="Jansen J."/>
            <person name="Van den Hoogen J."/>
            <person name="Gungor B."/>
            <person name="Hartog M."/>
            <person name="Hontelez J."/>
            <person name="Verver J."/>
            <person name="Yang W.-C."/>
            <person name="Schijlen E."/>
            <person name="Repin R."/>
            <person name="Schilthuizen M."/>
            <person name="Schranz E."/>
            <person name="Heidstra R."/>
            <person name="Miyata K."/>
            <person name="Fedorova E."/>
            <person name="Kohlen W."/>
            <person name="Bisseling T."/>
            <person name="Smit S."/>
            <person name="Geurts R."/>
        </authorList>
    </citation>
    <scope>NUCLEOTIDE SEQUENCE [LARGE SCALE GENOMIC DNA]</scope>
    <source>
        <strain evidence="2">cv. RG33-2</strain>
    </source>
</reference>